<feature type="compositionally biased region" description="Polar residues" evidence="1">
    <location>
        <begin position="107"/>
        <end position="123"/>
    </location>
</feature>
<comment type="caution">
    <text evidence="2">The sequence shown here is derived from an EMBL/GenBank/DDBJ whole genome shotgun (WGS) entry which is preliminary data.</text>
</comment>
<organism evidence="2 3">
    <name type="scientific">Daldinia eschscholtzii</name>
    <dbReference type="NCBI Taxonomy" id="292717"/>
    <lineage>
        <taxon>Eukaryota</taxon>
        <taxon>Fungi</taxon>
        <taxon>Dikarya</taxon>
        <taxon>Ascomycota</taxon>
        <taxon>Pezizomycotina</taxon>
        <taxon>Sordariomycetes</taxon>
        <taxon>Xylariomycetidae</taxon>
        <taxon>Xylariales</taxon>
        <taxon>Hypoxylaceae</taxon>
        <taxon>Daldinia</taxon>
    </lineage>
</organism>
<dbReference type="Proteomes" id="UP001369815">
    <property type="component" value="Unassembled WGS sequence"/>
</dbReference>
<evidence type="ECO:0000313" key="2">
    <source>
        <dbReference type="EMBL" id="KAK6950533.1"/>
    </source>
</evidence>
<reference evidence="2 3" key="1">
    <citation type="journal article" date="2024" name="Front Chem Biol">
        <title>Unveiling the potential of Daldinia eschscholtzii MFLUCC 19-0629 through bioactivity and bioinformatics studies for enhanced sustainable agriculture production.</title>
        <authorList>
            <person name="Brooks S."/>
            <person name="Weaver J.A."/>
            <person name="Klomchit A."/>
            <person name="Alharthi S.A."/>
            <person name="Onlamun T."/>
            <person name="Nurani R."/>
            <person name="Vong T.K."/>
            <person name="Alberti F."/>
            <person name="Greco C."/>
        </authorList>
    </citation>
    <scope>NUCLEOTIDE SEQUENCE [LARGE SCALE GENOMIC DNA]</scope>
    <source>
        <strain evidence="2">MFLUCC 19-0629</strain>
    </source>
</reference>
<sequence length="175" mass="17700">MSSSVATATPTASPDWKCGEKLYEIPVRDAACAVPATGNSTDIMAECCGSAQIVSYYDGCGLYCLADGQSVGVLSQCIQDHGQFPGYIFCTQSANATATDTGAPIPTSANASVVETHGSKPTKSSGDSDSDSDSSSTETPGAAAGLRPEYTTVSTLGCTIVALLFSATAFGALQL</sequence>
<accession>A0AAX6MDJ1</accession>
<dbReference type="AlphaFoldDB" id="A0AAX6MDJ1"/>
<name>A0AAX6MDJ1_9PEZI</name>
<gene>
    <name evidence="2" type="ORF">Daesc_008861</name>
</gene>
<evidence type="ECO:0000256" key="1">
    <source>
        <dbReference type="SAM" id="MobiDB-lite"/>
    </source>
</evidence>
<evidence type="ECO:0000313" key="3">
    <source>
        <dbReference type="Proteomes" id="UP001369815"/>
    </source>
</evidence>
<feature type="region of interest" description="Disordered" evidence="1">
    <location>
        <begin position="101"/>
        <end position="146"/>
    </location>
</feature>
<protein>
    <submittedName>
        <fullName evidence="2">Uncharacterized protein</fullName>
    </submittedName>
</protein>
<keyword evidence="3" id="KW-1185">Reference proteome</keyword>
<proteinExistence type="predicted"/>
<dbReference type="EMBL" id="JBANMG010000008">
    <property type="protein sequence ID" value="KAK6950533.1"/>
    <property type="molecule type" value="Genomic_DNA"/>
</dbReference>